<keyword evidence="5" id="KW-1185">Reference proteome</keyword>
<dbReference type="InterPro" id="IPR001251">
    <property type="entry name" value="CRAL-TRIO_dom"/>
</dbReference>
<dbReference type="Pfam" id="PF03765">
    <property type="entry name" value="CRAL_TRIO_N"/>
    <property type="match status" value="1"/>
</dbReference>
<organism evidence="3">
    <name type="scientific">Photinus pyralis</name>
    <name type="common">Common eastern firefly</name>
    <name type="synonym">Lampyris pyralis</name>
    <dbReference type="NCBI Taxonomy" id="7054"/>
    <lineage>
        <taxon>Eukaryota</taxon>
        <taxon>Metazoa</taxon>
        <taxon>Ecdysozoa</taxon>
        <taxon>Arthropoda</taxon>
        <taxon>Hexapoda</taxon>
        <taxon>Insecta</taxon>
        <taxon>Pterygota</taxon>
        <taxon>Neoptera</taxon>
        <taxon>Endopterygota</taxon>
        <taxon>Coleoptera</taxon>
        <taxon>Polyphaga</taxon>
        <taxon>Elateriformia</taxon>
        <taxon>Elateroidea</taxon>
        <taxon>Lampyridae</taxon>
        <taxon>Lampyrinae</taxon>
        <taxon>Photinus</taxon>
    </lineage>
</organism>
<dbReference type="Gene3D" id="2.60.120.680">
    <property type="entry name" value="GOLD domain"/>
    <property type="match status" value="1"/>
</dbReference>
<reference evidence="4" key="3">
    <citation type="submission" date="2019-08" db="EMBL/GenBank/DDBJ databases">
        <authorList>
            <consortium name="Photinus pyralis genome working group"/>
            <person name="Fallon T.R."/>
            <person name="Sander Lower S.E."/>
            <person name="Weng J.-K."/>
        </authorList>
    </citation>
    <scope>NUCLEOTIDE SEQUENCE</scope>
    <source>
        <strain evidence="4">1611_PpyrPB1</strain>
        <tissue evidence="4">Whole body</tissue>
    </source>
</reference>
<dbReference type="Gene3D" id="3.40.525.10">
    <property type="entry name" value="CRAL-TRIO lipid binding domain"/>
    <property type="match status" value="1"/>
</dbReference>
<dbReference type="InterPro" id="IPR009038">
    <property type="entry name" value="GOLD_dom"/>
</dbReference>
<dbReference type="InParanoid" id="A0A1Y1LSR8"/>
<evidence type="ECO:0000259" key="2">
    <source>
        <dbReference type="PROSITE" id="PS50866"/>
    </source>
</evidence>
<evidence type="ECO:0008006" key="6">
    <source>
        <dbReference type="Google" id="ProtNLM"/>
    </source>
</evidence>
<reference evidence="3" key="1">
    <citation type="journal article" date="2016" name="Sci. Rep.">
        <title>Molecular characterization of firefly nuptial gifts: a multi-omics approach sheds light on postcopulatory sexual selection.</title>
        <authorList>
            <person name="Al-Wathiqui N."/>
            <person name="Fallon T.R."/>
            <person name="South A."/>
            <person name="Weng J.K."/>
            <person name="Lewis S.M."/>
        </authorList>
    </citation>
    <scope>NUCLEOTIDE SEQUENCE</scope>
</reference>
<sequence>MAGSKLSLDDSERFSLMKFRRIVSDVTKPHHDDYFLVRWLRARSWNVEAAEKMLRESLQWRKFWDVDEGLKTWDPPEALAHYYPSGSTGNDKDGSPVIFVPFAGLDIIGILHSASKQDVVRMTIKVLEYYLDIAKTSGANNVVVVFDMDAFNLKHYAWRPAAEVVISLLQMYEANYPEILKSCYIINAPAVFAVAFSVVKRFLNDYTLSKISIYKSDPKKWQKVLREQINPEILPKYYGGDLLDPDGDEKCSSQIRQGGKVPESYYTNNFDPSDDSTDFISTVVKKGRKFTLDFIVVDPGCALKWDFRTEAHDIRFGITYCDNDGNESPAVRFQRVASHQVNEVGVIACQAPATYRVVFDNTYSLMRNKKLFYNITVTDPLANLNITTLPEENVPDKICNGNNNVDKTSIVN</sequence>
<dbReference type="InterPro" id="IPR036865">
    <property type="entry name" value="CRAL-TRIO_dom_sf"/>
</dbReference>
<dbReference type="CDD" id="cd00170">
    <property type="entry name" value="SEC14"/>
    <property type="match status" value="1"/>
</dbReference>
<name>A0A1Y1LSR8_PHOPY</name>
<protein>
    <recommendedName>
        <fullName evidence="6">CRAL-TRIO domain-containing protein</fullName>
    </recommendedName>
</protein>
<dbReference type="PROSITE" id="PS50866">
    <property type="entry name" value="GOLD"/>
    <property type="match status" value="1"/>
</dbReference>
<dbReference type="PANTHER" id="PTHR23324">
    <property type="entry name" value="SEC14 RELATED PROTEIN"/>
    <property type="match status" value="1"/>
</dbReference>
<dbReference type="SMART" id="SM01100">
    <property type="entry name" value="CRAL_TRIO_N"/>
    <property type="match status" value="1"/>
</dbReference>
<accession>A0A1Y1LSR8</accession>
<feature type="domain" description="GOLD" evidence="2">
    <location>
        <begin position="249"/>
        <end position="377"/>
    </location>
</feature>
<proteinExistence type="predicted"/>
<dbReference type="OrthoDB" id="1434354at2759"/>
<dbReference type="EMBL" id="GEZM01047919">
    <property type="protein sequence ID" value="JAV76693.1"/>
    <property type="molecule type" value="Transcribed_RNA"/>
</dbReference>
<dbReference type="FunCoup" id="A0A1Y1LSR8">
    <property type="interactions" value="210"/>
</dbReference>
<evidence type="ECO:0000313" key="3">
    <source>
        <dbReference type="EMBL" id="JAV76693.1"/>
    </source>
</evidence>
<dbReference type="PRINTS" id="PR00180">
    <property type="entry name" value="CRETINALDHBP"/>
</dbReference>
<evidence type="ECO:0000259" key="1">
    <source>
        <dbReference type="PROSITE" id="PS50191"/>
    </source>
</evidence>
<dbReference type="PANTHER" id="PTHR23324:SF83">
    <property type="entry name" value="SEC14-LIKE PROTEIN 2"/>
    <property type="match status" value="1"/>
</dbReference>
<dbReference type="PROSITE" id="PS50191">
    <property type="entry name" value="CRAL_TRIO"/>
    <property type="match status" value="1"/>
</dbReference>
<dbReference type="SUPFAM" id="SSF52087">
    <property type="entry name" value="CRAL/TRIO domain"/>
    <property type="match status" value="1"/>
</dbReference>
<gene>
    <name evidence="4" type="ORF">PPYR_11796</name>
</gene>
<dbReference type="InterPro" id="IPR011074">
    <property type="entry name" value="CRAL/TRIO_N_dom"/>
</dbReference>
<dbReference type="SUPFAM" id="SSF46938">
    <property type="entry name" value="CRAL/TRIO N-terminal domain"/>
    <property type="match status" value="1"/>
</dbReference>
<reference evidence="4 5" key="2">
    <citation type="journal article" date="2018" name="Elife">
        <title>Firefly genomes illuminate parallel origins of bioluminescence in beetles.</title>
        <authorList>
            <person name="Fallon T.R."/>
            <person name="Lower S.E."/>
            <person name="Chang C.H."/>
            <person name="Bessho-Uehara M."/>
            <person name="Martin G.J."/>
            <person name="Bewick A.J."/>
            <person name="Behringer M."/>
            <person name="Debat H.J."/>
            <person name="Wong I."/>
            <person name="Day J.C."/>
            <person name="Suvorov A."/>
            <person name="Silva C.J."/>
            <person name="Stanger-Hall K.F."/>
            <person name="Hall D.W."/>
            <person name="Schmitz R.J."/>
            <person name="Nelson D.R."/>
            <person name="Lewis S.M."/>
            <person name="Shigenobu S."/>
            <person name="Bybee S.M."/>
            <person name="Larracuente A.M."/>
            <person name="Oba Y."/>
            <person name="Weng J.K."/>
        </authorList>
    </citation>
    <scope>NUCLEOTIDE SEQUENCE [LARGE SCALE GENOMIC DNA]</scope>
    <source>
        <strain evidence="4">1611_PpyrPB1</strain>
        <tissue evidence="4">Whole body</tissue>
    </source>
</reference>
<dbReference type="Proteomes" id="UP000327044">
    <property type="component" value="Unassembled WGS sequence"/>
</dbReference>
<feature type="domain" description="CRAL-TRIO" evidence="1">
    <location>
        <begin position="75"/>
        <end position="246"/>
    </location>
</feature>
<dbReference type="InterPro" id="IPR051064">
    <property type="entry name" value="SEC14/CRAL-TRIO_domain"/>
</dbReference>
<dbReference type="Pfam" id="PF00650">
    <property type="entry name" value="CRAL_TRIO"/>
    <property type="match status" value="1"/>
</dbReference>
<dbReference type="InterPro" id="IPR036273">
    <property type="entry name" value="CRAL/TRIO_N_dom_sf"/>
</dbReference>
<evidence type="ECO:0000313" key="4">
    <source>
        <dbReference type="EMBL" id="KAB0794957.1"/>
    </source>
</evidence>
<dbReference type="EMBL" id="VVIM01000008">
    <property type="protein sequence ID" value="KAB0794957.1"/>
    <property type="molecule type" value="Genomic_DNA"/>
</dbReference>
<dbReference type="GO" id="GO:0005737">
    <property type="term" value="C:cytoplasm"/>
    <property type="evidence" value="ECO:0007669"/>
    <property type="project" value="TreeGrafter"/>
</dbReference>
<evidence type="ECO:0000313" key="5">
    <source>
        <dbReference type="Proteomes" id="UP000327044"/>
    </source>
</evidence>
<dbReference type="AlphaFoldDB" id="A0A1Y1LSR8"/>
<dbReference type="SUPFAM" id="SSF101576">
    <property type="entry name" value="Supernatant protein factor (SPF), C-terminal domain"/>
    <property type="match status" value="1"/>
</dbReference>
<dbReference type="InterPro" id="IPR036598">
    <property type="entry name" value="GOLD_dom_sf"/>
</dbReference>
<dbReference type="SMART" id="SM00516">
    <property type="entry name" value="SEC14"/>
    <property type="match status" value="1"/>
</dbReference>